<dbReference type="PANTHER" id="PTHR46401">
    <property type="entry name" value="GLYCOSYLTRANSFERASE WBBK-RELATED"/>
    <property type="match status" value="1"/>
</dbReference>
<evidence type="ECO:0000313" key="4">
    <source>
        <dbReference type="EMBL" id="NEX60889.1"/>
    </source>
</evidence>
<dbReference type="Proteomes" id="UP000482155">
    <property type="component" value="Unassembled WGS sequence"/>
</dbReference>
<dbReference type="RefSeq" id="WP_163961557.1">
    <property type="nucleotide sequence ID" value="NZ_JAAIVB010000021.1"/>
</dbReference>
<dbReference type="Gene3D" id="3.40.50.2000">
    <property type="entry name" value="Glycogen Phosphorylase B"/>
    <property type="match status" value="3"/>
</dbReference>
<keyword evidence="5" id="KW-1185">Reference proteome</keyword>
<feature type="domain" description="Glycosyl transferase family 1" evidence="2">
    <location>
        <begin position="226"/>
        <end position="378"/>
    </location>
</feature>
<dbReference type="AlphaFoldDB" id="A0A6B3STE1"/>
<comment type="caution">
    <text evidence="4">The sequence shown here is derived from an EMBL/GenBank/DDBJ whole genome shotgun (WGS) entry which is preliminary data.</text>
</comment>
<dbReference type="PANTHER" id="PTHR46401:SF2">
    <property type="entry name" value="GLYCOSYLTRANSFERASE WBBK-RELATED"/>
    <property type="match status" value="1"/>
</dbReference>
<dbReference type="Pfam" id="PF13579">
    <property type="entry name" value="Glyco_trans_4_4"/>
    <property type="match status" value="1"/>
</dbReference>
<evidence type="ECO:0000259" key="2">
    <source>
        <dbReference type="Pfam" id="PF00534"/>
    </source>
</evidence>
<accession>A0A6B3STE1</accession>
<organism evidence="4 5">
    <name type="scientific">Noviherbaspirillum galbum</name>
    <dbReference type="NCBI Taxonomy" id="2709383"/>
    <lineage>
        <taxon>Bacteria</taxon>
        <taxon>Pseudomonadati</taxon>
        <taxon>Pseudomonadota</taxon>
        <taxon>Betaproteobacteria</taxon>
        <taxon>Burkholderiales</taxon>
        <taxon>Oxalobacteraceae</taxon>
        <taxon>Noviherbaspirillum</taxon>
    </lineage>
</organism>
<dbReference type="EMBL" id="JAAIVB010000021">
    <property type="protein sequence ID" value="NEX60889.1"/>
    <property type="molecule type" value="Genomic_DNA"/>
</dbReference>
<protein>
    <submittedName>
        <fullName evidence="4">Glycosyltransferase family 4 protein</fullName>
    </submittedName>
</protein>
<name>A0A6B3STE1_9BURK</name>
<evidence type="ECO:0000256" key="1">
    <source>
        <dbReference type="ARBA" id="ARBA00022679"/>
    </source>
</evidence>
<dbReference type="GO" id="GO:0016757">
    <property type="term" value="F:glycosyltransferase activity"/>
    <property type="evidence" value="ECO:0007669"/>
    <property type="project" value="InterPro"/>
</dbReference>
<dbReference type="SUPFAM" id="SSF53756">
    <property type="entry name" value="UDP-Glycosyltransferase/glycogen phosphorylase"/>
    <property type="match status" value="2"/>
</dbReference>
<reference evidence="4 5" key="1">
    <citation type="submission" date="2020-02" db="EMBL/GenBank/DDBJ databases">
        <authorList>
            <person name="Kim M.K."/>
        </authorList>
    </citation>
    <scope>NUCLEOTIDE SEQUENCE [LARGE SCALE GENOMIC DNA]</scope>
    <source>
        <strain evidence="4 5">17J57-3</strain>
    </source>
</reference>
<feature type="domain" description="Glycosyl transferase family 1" evidence="2">
    <location>
        <begin position="877"/>
        <end position="1023"/>
    </location>
</feature>
<feature type="domain" description="Glycosyltransferase subfamily 4-like N-terminal" evidence="3">
    <location>
        <begin position="19"/>
        <end position="197"/>
    </location>
</feature>
<dbReference type="Pfam" id="PF00534">
    <property type="entry name" value="Glycos_transf_1"/>
    <property type="match status" value="2"/>
</dbReference>
<keyword evidence="1 4" id="KW-0808">Transferase</keyword>
<gene>
    <name evidence="4" type="ORF">G3574_07355</name>
</gene>
<proteinExistence type="predicted"/>
<dbReference type="InterPro" id="IPR028098">
    <property type="entry name" value="Glyco_trans_4-like_N"/>
</dbReference>
<dbReference type="GO" id="GO:0009103">
    <property type="term" value="P:lipopolysaccharide biosynthetic process"/>
    <property type="evidence" value="ECO:0007669"/>
    <property type="project" value="TreeGrafter"/>
</dbReference>
<evidence type="ECO:0000259" key="3">
    <source>
        <dbReference type="Pfam" id="PF13579"/>
    </source>
</evidence>
<evidence type="ECO:0000313" key="5">
    <source>
        <dbReference type="Proteomes" id="UP000482155"/>
    </source>
</evidence>
<sequence>MMRLVYDLFPCQTGSRFRGIGRFTMSLLEAMARSPRGHAVHALANDYHPESVEDLRRALAPVLPPGRFATYGCPNRGQLGGDQQAHARASSALIQHAYQSLTPDAVLYATPFEGWGEDGVVAIPEANAPGALRTAVLYDFIPWLFPDQYLHTANGYRPWYERRLMALHRFDLLLAISEATRRDAIDILGIPPERVVNISGAATARFRPMTKAEQGRQNIGRFGIVRPFVLYTGNADYRKNLHGMLKAYSLLPLEVRKTHQLVLNQVGADIIGFRRGVRELGLSDDEVVVTGHITDEELTCLYTQCALFVFPSLYEGFGLPILEAMACGAPVIAADNSSIPEVMGRSDVLFDAARPDSIADAMARVLTDAALRAELRAYSLDRATLFSWDRSANLAWDAIEEATRALRASQGAGADARKQARIAPRRRPRIAVVCNLQSDADPSARHCIDALPALGHDFDIDLYTESGKPVAASLLQASFDAYPHTALPGNADRYATVIYQLADSAQHAFMLPLLAQVPGALVLHDKSFGKAFGALGQATGMPDTAMGELFYSQGLRGFLEAMQTGAGGDPKPTVKANANRRLLEFAQHVILPDEGLRPALDAACGSTWLPPLTILPAEREHRTASYASAIEQSIACSPRHTARALVDALATIQPSDQLLGTLSHYADHNWRLRRQPRLLIDTTQLTKVDAFSGIQRVVKKIAYEVGHMQDGEVGLPVELVHLKDGRLHRACAVTASVFGLERGSVPEEALAIHPGDTLLMLDSSWEQYSGFLPVFDAVRRAGGKVVTAFYDLIPLRYPEMCAAPLVQVFRQWVGLAAQHSDALVCISRAVADDVAAYLAEHQLSRPGLDITWWHLGADLAARHADKTIRPLVENLVADTATPLFLMVGTIEPRKGHAFALDAFELLWREGLGLRLCIIGKEGWKVEETMQRLRNHPELGKRLVLIENASDEEIERCYAASTALIAASTTEGFGLPIVEAALHKIPVLASDIPVFREVGGEGARYFSLKSPASLADAVKEMHRLPAAERFELALRIKTLTWRQSALQLLERIGINARNADPENAQ</sequence>
<dbReference type="CDD" id="cd03809">
    <property type="entry name" value="GT4_MtfB-like"/>
    <property type="match status" value="2"/>
</dbReference>
<dbReference type="InterPro" id="IPR001296">
    <property type="entry name" value="Glyco_trans_1"/>
</dbReference>